<feature type="domain" description="Flagellar basal body rod protein N-terminal" evidence="3">
    <location>
        <begin position="8"/>
        <end position="38"/>
    </location>
</feature>
<sequence length="127" mass="13832">MLDRSGMMQMARSAMAHAAGRQLEIARNVANADTPGYRSRDVVPFDPDTGAGQLALRQTRPQHLGEIGQAHLPRTRDAGGEPSPNGNSVSLEDEMVRAAEARREHELAVTVYQSGLRLMRSAINKRG</sequence>
<keyword evidence="5" id="KW-1185">Reference proteome</keyword>
<dbReference type="GO" id="GO:0009425">
    <property type="term" value="C:bacterial-type flagellum basal body"/>
    <property type="evidence" value="ECO:0007669"/>
    <property type="project" value="UniProtKB-SubCell"/>
</dbReference>
<protein>
    <submittedName>
        <fullName evidence="4">FlgB family protein</fullName>
    </submittedName>
</protein>
<evidence type="ECO:0000313" key="4">
    <source>
        <dbReference type="EMBL" id="AXC48577.1"/>
    </source>
</evidence>
<evidence type="ECO:0000313" key="5">
    <source>
        <dbReference type="Proteomes" id="UP000252023"/>
    </source>
</evidence>
<reference evidence="5" key="1">
    <citation type="submission" date="2018-07" db="EMBL/GenBank/DDBJ databases">
        <title>Genome sequencing of Paracoccus sp. SC2-6.</title>
        <authorList>
            <person name="Heo J."/>
            <person name="Kim S.-J."/>
            <person name="Kwon S.-W."/>
        </authorList>
    </citation>
    <scope>NUCLEOTIDE SEQUENCE [LARGE SCALE GENOMIC DNA]</scope>
    <source>
        <strain evidence="5">SC2-6</strain>
    </source>
</reference>
<proteinExistence type="predicted"/>
<dbReference type="RefSeq" id="WP_114074896.1">
    <property type="nucleotide sequence ID" value="NZ_CP030918.1"/>
</dbReference>
<comment type="subcellular location">
    <subcellularLocation>
        <location evidence="1">Bacterial flagellum basal body</location>
    </subcellularLocation>
</comment>
<dbReference type="EMBL" id="CP030918">
    <property type="protein sequence ID" value="AXC48577.1"/>
    <property type="molecule type" value="Genomic_DNA"/>
</dbReference>
<name>A0A344PGS2_9RHOB</name>
<feature type="region of interest" description="Disordered" evidence="2">
    <location>
        <begin position="66"/>
        <end position="90"/>
    </location>
</feature>
<evidence type="ECO:0000256" key="2">
    <source>
        <dbReference type="SAM" id="MobiDB-lite"/>
    </source>
</evidence>
<evidence type="ECO:0000259" key="3">
    <source>
        <dbReference type="Pfam" id="PF00460"/>
    </source>
</evidence>
<gene>
    <name evidence="4" type="ORF">DRW48_01660</name>
</gene>
<accession>A0A344PGS2</accession>
<evidence type="ECO:0000256" key="1">
    <source>
        <dbReference type="ARBA" id="ARBA00004117"/>
    </source>
</evidence>
<feature type="region of interest" description="Disordered" evidence="2">
    <location>
        <begin position="32"/>
        <end position="52"/>
    </location>
</feature>
<dbReference type="NCBIfam" id="NF009270">
    <property type="entry name" value="PRK12627.1"/>
    <property type="match status" value="1"/>
</dbReference>
<dbReference type="InterPro" id="IPR001444">
    <property type="entry name" value="Flag_bb_rod_N"/>
</dbReference>
<dbReference type="Proteomes" id="UP000252023">
    <property type="component" value="Chromosome"/>
</dbReference>
<organism evidence="4 5">
    <name type="scientific">Paracoccus suum</name>
    <dbReference type="NCBI Taxonomy" id="2259340"/>
    <lineage>
        <taxon>Bacteria</taxon>
        <taxon>Pseudomonadati</taxon>
        <taxon>Pseudomonadota</taxon>
        <taxon>Alphaproteobacteria</taxon>
        <taxon>Rhodobacterales</taxon>
        <taxon>Paracoccaceae</taxon>
        <taxon>Paracoccus</taxon>
    </lineage>
</organism>
<dbReference type="AlphaFoldDB" id="A0A344PGS2"/>
<dbReference type="KEGG" id="pars:DRW48_01660"/>
<dbReference type="Pfam" id="PF00460">
    <property type="entry name" value="Flg_bb_rod"/>
    <property type="match status" value="1"/>
</dbReference>
<dbReference type="OrthoDB" id="9788334at2"/>